<keyword evidence="3" id="KW-0716">Sensory transduction</keyword>
<reference evidence="12" key="2">
    <citation type="submission" date="2025-08" db="UniProtKB">
        <authorList>
            <consortium name="RefSeq"/>
        </authorList>
    </citation>
    <scope>IDENTIFICATION</scope>
    <source>
        <tissue evidence="12">Whole body</tissue>
    </source>
</reference>
<evidence type="ECO:0000313" key="12">
    <source>
        <dbReference type="RefSeq" id="XP_026494727.2"/>
    </source>
</evidence>
<dbReference type="RefSeq" id="XP_026494727.2">
    <property type="nucleotide sequence ID" value="XM_026638942.2"/>
</dbReference>
<keyword evidence="8" id="KW-0675">Receptor</keyword>
<keyword evidence="6 10" id="KW-1133">Transmembrane helix</keyword>
<feature type="transmembrane region" description="Helical" evidence="10">
    <location>
        <begin position="52"/>
        <end position="71"/>
    </location>
</feature>
<dbReference type="Proteomes" id="UP001652626">
    <property type="component" value="Chromosome 2"/>
</dbReference>
<dbReference type="OMA" id="YCSDWIN"/>
<evidence type="ECO:0000256" key="6">
    <source>
        <dbReference type="ARBA" id="ARBA00022989"/>
    </source>
</evidence>
<dbReference type="PANTHER" id="PTHR21137:SF35">
    <property type="entry name" value="ODORANT RECEPTOR 19A-RELATED"/>
    <property type="match status" value="1"/>
</dbReference>
<keyword evidence="2" id="KW-1003">Cell membrane</keyword>
<evidence type="ECO:0000256" key="1">
    <source>
        <dbReference type="ARBA" id="ARBA00004651"/>
    </source>
</evidence>
<dbReference type="InterPro" id="IPR004117">
    <property type="entry name" value="7tm6_olfct_rcpt"/>
</dbReference>
<evidence type="ECO:0000256" key="4">
    <source>
        <dbReference type="ARBA" id="ARBA00022692"/>
    </source>
</evidence>
<evidence type="ECO:0000256" key="7">
    <source>
        <dbReference type="ARBA" id="ARBA00023136"/>
    </source>
</evidence>
<evidence type="ECO:0000256" key="9">
    <source>
        <dbReference type="ARBA" id="ARBA00023224"/>
    </source>
</evidence>
<accession>A0A8B8IEK7</accession>
<reference evidence="11" key="1">
    <citation type="submission" date="2025-05" db="UniProtKB">
        <authorList>
            <consortium name="RefSeq"/>
        </authorList>
    </citation>
    <scope>NUCLEOTIDE SEQUENCE [LARGE SCALE GENOMIC DNA]</scope>
</reference>
<dbReference type="GO" id="GO:0007165">
    <property type="term" value="P:signal transduction"/>
    <property type="evidence" value="ECO:0007669"/>
    <property type="project" value="UniProtKB-KW"/>
</dbReference>
<keyword evidence="9" id="KW-0807">Transducer</keyword>
<keyword evidence="4 10" id="KW-0812">Transmembrane</keyword>
<feature type="transmembrane region" description="Helical" evidence="10">
    <location>
        <begin position="179"/>
        <end position="204"/>
    </location>
</feature>
<keyword evidence="11" id="KW-1185">Reference proteome</keyword>
<proteinExistence type="predicted"/>
<dbReference type="GO" id="GO:0005886">
    <property type="term" value="C:plasma membrane"/>
    <property type="evidence" value="ECO:0007669"/>
    <property type="project" value="UniProtKB-SubCell"/>
</dbReference>
<dbReference type="GO" id="GO:0004984">
    <property type="term" value="F:olfactory receptor activity"/>
    <property type="evidence" value="ECO:0007669"/>
    <property type="project" value="InterPro"/>
</dbReference>
<evidence type="ECO:0000313" key="11">
    <source>
        <dbReference type="Proteomes" id="UP001652626"/>
    </source>
</evidence>
<dbReference type="GO" id="GO:0005549">
    <property type="term" value="F:odorant binding"/>
    <property type="evidence" value="ECO:0007669"/>
    <property type="project" value="InterPro"/>
</dbReference>
<evidence type="ECO:0000256" key="8">
    <source>
        <dbReference type="ARBA" id="ARBA00023170"/>
    </source>
</evidence>
<feature type="transmembrane region" description="Helical" evidence="10">
    <location>
        <begin position="210"/>
        <end position="231"/>
    </location>
</feature>
<name>A0A8B8IEK7_VANTA</name>
<evidence type="ECO:0000256" key="5">
    <source>
        <dbReference type="ARBA" id="ARBA00022725"/>
    </source>
</evidence>
<evidence type="ECO:0000256" key="10">
    <source>
        <dbReference type="SAM" id="Phobius"/>
    </source>
</evidence>
<dbReference type="AlphaFoldDB" id="A0A8B8IEK7"/>
<keyword evidence="7 10" id="KW-0472">Membrane</keyword>
<dbReference type="Pfam" id="PF02949">
    <property type="entry name" value="7tm_6"/>
    <property type="match status" value="1"/>
</dbReference>
<comment type="subcellular location">
    <subcellularLocation>
        <location evidence="1">Cell membrane</location>
        <topology evidence="1">Multi-pass membrane protein</topology>
    </subcellularLocation>
</comment>
<dbReference type="OrthoDB" id="7548151at2759"/>
<dbReference type="PANTHER" id="PTHR21137">
    <property type="entry name" value="ODORANT RECEPTOR"/>
    <property type="match status" value="1"/>
</dbReference>
<organism evidence="11 12">
    <name type="scientific">Vanessa tameamea</name>
    <name type="common">Kamehameha butterfly</name>
    <dbReference type="NCBI Taxonomy" id="334116"/>
    <lineage>
        <taxon>Eukaryota</taxon>
        <taxon>Metazoa</taxon>
        <taxon>Ecdysozoa</taxon>
        <taxon>Arthropoda</taxon>
        <taxon>Hexapoda</taxon>
        <taxon>Insecta</taxon>
        <taxon>Pterygota</taxon>
        <taxon>Neoptera</taxon>
        <taxon>Endopterygota</taxon>
        <taxon>Lepidoptera</taxon>
        <taxon>Glossata</taxon>
        <taxon>Ditrysia</taxon>
        <taxon>Papilionoidea</taxon>
        <taxon>Nymphalidae</taxon>
        <taxon>Nymphalinae</taxon>
        <taxon>Vanessa</taxon>
    </lineage>
</organism>
<dbReference type="GeneID" id="113399730"/>
<sequence>MILYRKKTIIKIFKALDSEEFQGTDSVTNAILTKDVAHYKMYWKGLLGLGNFAYTLNSVVPIIVNLVISSYQLQLPTFNYYFLSESIKNEYFGLLYAYEFFSIYGIMMYDVTTDSFINGILFFSITQMKILNNKFRNLKTEINSKLSRDAQERIHVTKLKECLRHYDSILTYCSDVQSIINFIMFVKFGLGSLLICVLLCGLLLPQTMESIMFMLFYSMAMVLQIFVPCWLGTQLIYQSQELVFAAYNSNWIPRNEPFKRNVKVFMERAKTPIVIIGFKLFPLSLETFTSIMKTAYSFVTLVRNFQEEAET</sequence>
<gene>
    <name evidence="12" type="primary">LOC113399730</name>
</gene>
<protein>
    <submittedName>
        <fullName evidence="12">Odorant receptor 49b-like</fullName>
    </submittedName>
</protein>
<keyword evidence="5" id="KW-0552">Olfaction</keyword>
<evidence type="ECO:0000256" key="3">
    <source>
        <dbReference type="ARBA" id="ARBA00022606"/>
    </source>
</evidence>
<evidence type="ECO:0000256" key="2">
    <source>
        <dbReference type="ARBA" id="ARBA00022475"/>
    </source>
</evidence>